<feature type="transmembrane region" description="Helical" evidence="5">
    <location>
        <begin position="243"/>
        <end position="262"/>
    </location>
</feature>
<feature type="transmembrane region" description="Helical" evidence="5">
    <location>
        <begin position="17"/>
        <end position="36"/>
    </location>
</feature>
<evidence type="ECO:0000256" key="5">
    <source>
        <dbReference type="SAM" id="Phobius"/>
    </source>
</evidence>
<dbReference type="SUPFAM" id="SSF103481">
    <property type="entry name" value="Multidrug resistance efflux transporter EmrE"/>
    <property type="match status" value="2"/>
</dbReference>
<feature type="transmembrane region" description="Helical" evidence="5">
    <location>
        <begin position="152"/>
        <end position="173"/>
    </location>
</feature>
<keyword evidence="2 5" id="KW-0812">Transmembrane</keyword>
<evidence type="ECO:0000256" key="2">
    <source>
        <dbReference type="ARBA" id="ARBA00022692"/>
    </source>
</evidence>
<accession>A0A381Q7N4</accession>
<dbReference type="Pfam" id="PF00892">
    <property type="entry name" value="EamA"/>
    <property type="match status" value="2"/>
</dbReference>
<feature type="transmembrane region" description="Helical" evidence="5">
    <location>
        <begin position="79"/>
        <end position="95"/>
    </location>
</feature>
<comment type="subcellular location">
    <subcellularLocation>
        <location evidence="1">Membrane</location>
        <topology evidence="1">Multi-pass membrane protein</topology>
    </subcellularLocation>
</comment>
<gene>
    <name evidence="7" type="ORF">METZ01_LOCUS28185</name>
</gene>
<evidence type="ECO:0000313" key="7">
    <source>
        <dbReference type="EMBL" id="SUZ75331.1"/>
    </source>
</evidence>
<feature type="domain" description="EamA" evidence="6">
    <location>
        <begin position="15"/>
        <end position="146"/>
    </location>
</feature>
<dbReference type="AlphaFoldDB" id="A0A381Q7N4"/>
<dbReference type="InterPro" id="IPR037185">
    <property type="entry name" value="EmrE-like"/>
</dbReference>
<feature type="transmembrane region" description="Helical" evidence="5">
    <location>
        <begin position="130"/>
        <end position="146"/>
    </location>
</feature>
<feature type="transmembrane region" description="Helical" evidence="5">
    <location>
        <begin position="268"/>
        <end position="285"/>
    </location>
</feature>
<dbReference type="EMBL" id="UINC01001241">
    <property type="protein sequence ID" value="SUZ75331.1"/>
    <property type="molecule type" value="Genomic_DNA"/>
</dbReference>
<keyword evidence="4 5" id="KW-0472">Membrane</keyword>
<evidence type="ECO:0000256" key="3">
    <source>
        <dbReference type="ARBA" id="ARBA00022989"/>
    </source>
</evidence>
<dbReference type="InterPro" id="IPR000620">
    <property type="entry name" value="EamA_dom"/>
</dbReference>
<feature type="transmembrane region" description="Helical" evidence="5">
    <location>
        <begin position="101"/>
        <end position="123"/>
    </location>
</feature>
<feature type="non-terminal residue" evidence="7">
    <location>
        <position position="1"/>
    </location>
</feature>
<organism evidence="7">
    <name type="scientific">marine metagenome</name>
    <dbReference type="NCBI Taxonomy" id="408172"/>
    <lineage>
        <taxon>unclassified sequences</taxon>
        <taxon>metagenomes</taxon>
        <taxon>ecological metagenomes</taxon>
    </lineage>
</organism>
<protein>
    <recommendedName>
        <fullName evidence="6">EamA domain-containing protein</fullName>
    </recommendedName>
</protein>
<proteinExistence type="predicted"/>
<name>A0A381Q7N4_9ZZZZ</name>
<keyword evidence="3 5" id="KW-1133">Transmembrane helix</keyword>
<dbReference type="Gene3D" id="1.10.3730.20">
    <property type="match status" value="1"/>
</dbReference>
<evidence type="ECO:0000256" key="4">
    <source>
        <dbReference type="ARBA" id="ARBA00023136"/>
    </source>
</evidence>
<dbReference type="PANTHER" id="PTHR22911">
    <property type="entry name" value="ACYL-MALONYL CONDENSING ENZYME-RELATED"/>
    <property type="match status" value="1"/>
</dbReference>
<feature type="domain" description="EamA" evidence="6">
    <location>
        <begin position="155"/>
        <end position="284"/>
    </location>
</feature>
<sequence length="299" mass="32681">VTVSQDRVLAGNNVKGVGWMLLSGIMFIGVTGIVRYLGGEMHPIQAAFIRYAFGIVLVVPVILRVGLYELLSARIRLHASRGLVHGIGVMLWFYAMSRLPIAEVTALGFTTPIFTTAGAMLILGERVKNYRVAGILLGFIGAMIVLRPGLRIIDFGAVAMLFAAPLFACSLLLAKVATKTESSSVIVALLSVFCTLTLLPLALVYWRTPTMEEWSLLFLTAIFATLGHYFLTRAFQSAELSALQPFAFLQLVWATLLGLVVFSEQPDLWLWLGAGLIVFSATWIGRQEVRSSRSPPDDC</sequence>
<evidence type="ECO:0000259" key="6">
    <source>
        <dbReference type="Pfam" id="PF00892"/>
    </source>
</evidence>
<evidence type="ECO:0000256" key="1">
    <source>
        <dbReference type="ARBA" id="ARBA00004141"/>
    </source>
</evidence>
<feature type="transmembrane region" description="Helical" evidence="5">
    <location>
        <begin position="185"/>
        <end position="208"/>
    </location>
</feature>
<reference evidence="7" key="1">
    <citation type="submission" date="2018-05" db="EMBL/GenBank/DDBJ databases">
        <authorList>
            <person name="Lanie J.A."/>
            <person name="Ng W.-L."/>
            <person name="Kazmierczak K.M."/>
            <person name="Andrzejewski T.M."/>
            <person name="Davidsen T.M."/>
            <person name="Wayne K.J."/>
            <person name="Tettelin H."/>
            <person name="Glass J.I."/>
            <person name="Rusch D."/>
            <person name="Podicherti R."/>
            <person name="Tsui H.-C.T."/>
            <person name="Winkler M.E."/>
        </authorList>
    </citation>
    <scope>NUCLEOTIDE SEQUENCE</scope>
</reference>
<dbReference type="GO" id="GO:0016020">
    <property type="term" value="C:membrane"/>
    <property type="evidence" value="ECO:0007669"/>
    <property type="project" value="UniProtKB-SubCell"/>
</dbReference>
<dbReference type="PANTHER" id="PTHR22911:SF6">
    <property type="entry name" value="SOLUTE CARRIER FAMILY 35 MEMBER G1"/>
    <property type="match status" value="1"/>
</dbReference>
<feature type="transmembrane region" description="Helical" evidence="5">
    <location>
        <begin position="48"/>
        <end position="67"/>
    </location>
</feature>
<feature type="transmembrane region" description="Helical" evidence="5">
    <location>
        <begin position="214"/>
        <end position="231"/>
    </location>
</feature>